<evidence type="ECO:0008006" key="3">
    <source>
        <dbReference type="Google" id="ProtNLM"/>
    </source>
</evidence>
<name>A0A315EPD0_9BURK</name>
<evidence type="ECO:0000313" key="2">
    <source>
        <dbReference type="Proteomes" id="UP000251341"/>
    </source>
</evidence>
<gene>
    <name evidence="1" type="ORF">B9Z44_02780</name>
</gene>
<dbReference type="EMBL" id="NESP01000001">
    <property type="protein sequence ID" value="PUE58615.1"/>
    <property type="molecule type" value="Genomic_DNA"/>
</dbReference>
<dbReference type="InterPro" id="IPR010994">
    <property type="entry name" value="RuvA_2-like"/>
</dbReference>
<proteinExistence type="predicted"/>
<reference evidence="1 2" key="1">
    <citation type="submission" date="2017-04" db="EMBL/GenBank/DDBJ databases">
        <title>Unexpected and diverse lifestyles within the genus Limnohabitans.</title>
        <authorList>
            <person name="Kasalicky V."/>
            <person name="Mehrshad M."/>
            <person name="Andrei S.-A."/>
            <person name="Salcher M."/>
            <person name="Kratochvilova H."/>
            <person name="Simek K."/>
            <person name="Ghai R."/>
        </authorList>
    </citation>
    <scope>NUCLEOTIDE SEQUENCE [LARGE SCALE GENOMIC DNA]</scope>
    <source>
        <strain evidence="1 2">MWH-C5</strain>
    </source>
</reference>
<dbReference type="Gene3D" id="1.10.150.320">
    <property type="entry name" value="Photosystem II 12 kDa extrinsic protein"/>
    <property type="match status" value="1"/>
</dbReference>
<dbReference type="RefSeq" id="WP_233246809.1">
    <property type="nucleotide sequence ID" value="NZ_NESP01000001.1"/>
</dbReference>
<dbReference type="Pfam" id="PF12836">
    <property type="entry name" value="HHH_3"/>
    <property type="match status" value="1"/>
</dbReference>
<dbReference type="SUPFAM" id="SSF47781">
    <property type="entry name" value="RuvA domain 2-like"/>
    <property type="match status" value="1"/>
</dbReference>
<organism evidence="1 2">
    <name type="scientific">Limnohabitans curvus</name>
    <dbReference type="NCBI Taxonomy" id="323423"/>
    <lineage>
        <taxon>Bacteria</taxon>
        <taxon>Pseudomonadati</taxon>
        <taxon>Pseudomonadota</taxon>
        <taxon>Betaproteobacteria</taxon>
        <taxon>Burkholderiales</taxon>
        <taxon>Comamonadaceae</taxon>
        <taxon>Limnohabitans</taxon>
    </lineage>
</organism>
<keyword evidence="2" id="KW-1185">Reference proteome</keyword>
<evidence type="ECO:0000313" key="1">
    <source>
        <dbReference type="EMBL" id="PUE58615.1"/>
    </source>
</evidence>
<dbReference type="Proteomes" id="UP000251341">
    <property type="component" value="Unassembled WGS sequence"/>
</dbReference>
<protein>
    <recommendedName>
        <fullName evidence="3">Competence protein ComEA</fullName>
    </recommendedName>
</protein>
<sequence>MNTPHHNFGFCAVFKALKRCKWRGVVRGLLSSVVALMFCDAVLALDINQANEAELDSVKGMGPALSAKVLSARTQGSFKDWSDLMQRVSGIRQNKALHFSEQGLTVNGQAFRAKP</sequence>
<comment type="caution">
    <text evidence="1">The sequence shown here is derived from an EMBL/GenBank/DDBJ whole genome shotgun (WGS) entry which is preliminary data.</text>
</comment>
<accession>A0A315EPD0</accession>
<dbReference type="AlphaFoldDB" id="A0A315EPD0"/>